<comment type="caution">
    <text evidence="2">The sequence shown here is derived from an EMBL/GenBank/DDBJ whole genome shotgun (WGS) entry which is preliminary data.</text>
</comment>
<dbReference type="Proteomes" id="UP001204772">
    <property type="component" value="Unassembled WGS sequence"/>
</dbReference>
<accession>A0ABT1FXI4</accession>
<evidence type="ECO:0000313" key="3">
    <source>
        <dbReference type="Proteomes" id="UP001204772"/>
    </source>
</evidence>
<dbReference type="EMBL" id="JAMZEL010000024">
    <property type="protein sequence ID" value="MCP1386411.1"/>
    <property type="molecule type" value="Genomic_DNA"/>
</dbReference>
<organism evidence="2 3">
    <name type="scientific">Runella salmonicolor</name>
    <dbReference type="NCBI Taxonomy" id="2950278"/>
    <lineage>
        <taxon>Bacteria</taxon>
        <taxon>Pseudomonadati</taxon>
        <taxon>Bacteroidota</taxon>
        <taxon>Cytophagia</taxon>
        <taxon>Cytophagales</taxon>
        <taxon>Spirosomataceae</taxon>
        <taxon>Runella</taxon>
    </lineage>
</organism>
<dbReference type="RefSeq" id="WP_253533250.1">
    <property type="nucleotide sequence ID" value="NZ_JAMZEL010000024.1"/>
</dbReference>
<dbReference type="InterPro" id="IPR024408">
    <property type="entry name" value="Muramidase"/>
</dbReference>
<keyword evidence="3" id="KW-1185">Reference proteome</keyword>
<feature type="domain" description="N-acetylmuramidase" evidence="1">
    <location>
        <begin position="21"/>
        <end position="59"/>
    </location>
</feature>
<reference evidence="2 3" key="1">
    <citation type="submission" date="2022-06" db="EMBL/GenBank/DDBJ databases">
        <title>Runella sp. S5 genome sequencing.</title>
        <authorList>
            <person name="Park S."/>
        </authorList>
    </citation>
    <scope>NUCLEOTIDE SEQUENCE [LARGE SCALE GENOMIC DNA]</scope>
    <source>
        <strain evidence="2 3">S5</strain>
    </source>
</reference>
<proteinExistence type="predicted"/>
<feature type="domain" description="N-acetylmuramidase" evidence="1">
    <location>
        <begin position="62"/>
        <end position="162"/>
    </location>
</feature>
<name>A0ABT1FXI4_9BACT</name>
<gene>
    <name evidence="2" type="ORF">NCI00_28475</name>
</gene>
<evidence type="ECO:0000313" key="2">
    <source>
        <dbReference type="EMBL" id="MCP1386411.1"/>
    </source>
</evidence>
<sequence length="181" mass="19878">MKPVLTLADYQRAARILGCKVAAIMAVASVESSGSGFYADGGLKKRFEAHWFKYYTSKSVSTYAQAYAIDPKSAMLSTSWGKFQIMGFNHKIAGYATVQEMVNAFDQSEAAQLAGFIGFIQAKKLEDELRNLNWSGFAYIYNGEEYAKLGYHTKMAAAYAKFSIDPAVAEADAALEVKKKA</sequence>
<evidence type="ECO:0000259" key="1">
    <source>
        <dbReference type="Pfam" id="PF11860"/>
    </source>
</evidence>
<protein>
    <submittedName>
        <fullName evidence="2">N-acetylmuramidase family protein</fullName>
    </submittedName>
</protein>
<dbReference type="Pfam" id="PF11860">
    <property type="entry name" value="Muramidase"/>
    <property type="match status" value="2"/>
</dbReference>